<feature type="region of interest" description="Disordered" evidence="1">
    <location>
        <begin position="67"/>
        <end position="89"/>
    </location>
</feature>
<accession>A0A6G0Q4S4</accession>
<feature type="compositionally biased region" description="Polar residues" evidence="1">
    <location>
        <begin position="75"/>
        <end position="89"/>
    </location>
</feature>
<proteinExistence type="predicted"/>
<gene>
    <name evidence="2" type="ORF">PF008_g30700</name>
</gene>
<dbReference type="Proteomes" id="UP000486351">
    <property type="component" value="Unassembled WGS sequence"/>
</dbReference>
<sequence>MLVATARRADNVGQHALVRTVVVWGLTTHKLDKPRKAYLCPADELGEDALEILVEDRGAVDNCRRNGRKRETDVTQRTGDSTQTNVFPE</sequence>
<dbReference type="AlphaFoldDB" id="A0A6G0Q4S4"/>
<evidence type="ECO:0000256" key="1">
    <source>
        <dbReference type="SAM" id="MobiDB-lite"/>
    </source>
</evidence>
<dbReference type="EMBL" id="QXFY01006021">
    <property type="protein sequence ID" value="KAE9270095.1"/>
    <property type="molecule type" value="Genomic_DNA"/>
</dbReference>
<evidence type="ECO:0000313" key="2">
    <source>
        <dbReference type="EMBL" id="KAE9270095.1"/>
    </source>
</evidence>
<reference evidence="2 3" key="1">
    <citation type="submission" date="2018-09" db="EMBL/GenBank/DDBJ databases">
        <title>Genomic investigation of the strawberry pathogen Phytophthora fragariae indicates pathogenicity is determined by transcriptional variation in three key races.</title>
        <authorList>
            <person name="Adams T.M."/>
            <person name="Armitage A.D."/>
            <person name="Sobczyk M.K."/>
            <person name="Bates H.J."/>
            <person name="Dunwell J.M."/>
            <person name="Nellist C.F."/>
            <person name="Harrison R.J."/>
        </authorList>
    </citation>
    <scope>NUCLEOTIDE SEQUENCE [LARGE SCALE GENOMIC DNA]</scope>
    <source>
        <strain evidence="2 3">NOV-77</strain>
    </source>
</reference>
<protein>
    <submittedName>
        <fullName evidence="2">Uncharacterized protein</fullName>
    </submittedName>
</protein>
<organism evidence="2 3">
    <name type="scientific">Phytophthora fragariae</name>
    <dbReference type="NCBI Taxonomy" id="53985"/>
    <lineage>
        <taxon>Eukaryota</taxon>
        <taxon>Sar</taxon>
        <taxon>Stramenopiles</taxon>
        <taxon>Oomycota</taxon>
        <taxon>Peronosporomycetes</taxon>
        <taxon>Peronosporales</taxon>
        <taxon>Peronosporaceae</taxon>
        <taxon>Phytophthora</taxon>
    </lineage>
</organism>
<comment type="caution">
    <text evidence="2">The sequence shown here is derived from an EMBL/GenBank/DDBJ whole genome shotgun (WGS) entry which is preliminary data.</text>
</comment>
<name>A0A6G0Q4S4_9STRA</name>
<evidence type="ECO:0000313" key="3">
    <source>
        <dbReference type="Proteomes" id="UP000486351"/>
    </source>
</evidence>